<proteinExistence type="predicted"/>
<evidence type="ECO:0000256" key="3">
    <source>
        <dbReference type="ARBA" id="ARBA00023002"/>
    </source>
</evidence>
<sequence>MEYSRTIHTRQISFLAFLISVSTMSPPASEKPFSIAIVGGGIGGLSTAIALRHRNISITIYESAPAFAEIGAGVGLGPNAAQAMKLIDPRMYAGFRKCGTNNAWEDRQNFWFSFRRGDAEAAKGLAEDDAEIKSAGKTGTRFCDLWCETGQTSVHRARFLDELIALVPKEVARFGKRLTDIDDNGDHVVLHFADGTSAKHSAVIGCDGIKSRTRQIVLGKDHPAAYPQFTGKYAYRGLIPMDKAAKLLGDELARNSQMYLGKGGHILTFPIEHGATMNVVAFQTKKDGKWDDPLWVKPMDKDAMHRDFEGWVSATSEIVSLMEHPDIWALFDHPPAPTYYKSRICLLGDSAHASTPHQGAGAGMAIEDALILSSVLALVNDEKDISRAFAVYDALQRPRSQKLVTTSREGGLLYDLQLPGVEEDMPKIRELLSHRMKWLWEVDLQARAEEARKRFTGASKI</sequence>
<dbReference type="Pfam" id="PF01494">
    <property type="entry name" value="FAD_binding_3"/>
    <property type="match status" value="1"/>
</dbReference>
<dbReference type="PANTHER" id="PTHR46720">
    <property type="entry name" value="HYDROXYLASE, PUTATIVE (AFU_ORTHOLOGUE AFUA_3G01460)-RELATED"/>
    <property type="match status" value="1"/>
</dbReference>
<dbReference type="InterPro" id="IPR036188">
    <property type="entry name" value="FAD/NAD-bd_sf"/>
</dbReference>
<dbReference type="GeneID" id="95980286"/>
<dbReference type="Pfam" id="PF13450">
    <property type="entry name" value="NAD_binding_8"/>
    <property type="match status" value="1"/>
</dbReference>
<dbReference type="InterPro" id="IPR002938">
    <property type="entry name" value="FAD-bd"/>
</dbReference>
<reference evidence="5 6" key="1">
    <citation type="submission" date="2024-07" db="EMBL/GenBank/DDBJ databases">
        <title>Draft sequence of the Neodothiora populina.</title>
        <authorList>
            <person name="Drown D.D."/>
            <person name="Schuette U.S."/>
            <person name="Buechlein A.B."/>
            <person name="Rusch D.R."/>
            <person name="Winton L.W."/>
            <person name="Adams G.A."/>
        </authorList>
    </citation>
    <scope>NUCLEOTIDE SEQUENCE [LARGE SCALE GENOMIC DNA]</scope>
    <source>
        <strain evidence="5 6">CPC 39397</strain>
    </source>
</reference>
<evidence type="ECO:0000256" key="1">
    <source>
        <dbReference type="ARBA" id="ARBA00022630"/>
    </source>
</evidence>
<keyword evidence="3" id="KW-0560">Oxidoreductase</keyword>
<keyword evidence="2" id="KW-0274">FAD</keyword>
<evidence type="ECO:0000256" key="2">
    <source>
        <dbReference type="ARBA" id="ARBA00022827"/>
    </source>
</evidence>
<dbReference type="PRINTS" id="PR00420">
    <property type="entry name" value="RNGMNOXGNASE"/>
</dbReference>
<gene>
    <name evidence="5" type="ORF">AAFC00_006587</name>
</gene>
<evidence type="ECO:0000313" key="5">
    <source>
        <dbReference type="EMBL" id="KAL1303159.1"/>
    </source>
</evidence>
<dbReference type="InterPro" id="IPR051104">
    <property type="entry name" value="FAD_monoxygenase"/>
</dbReference>
<evidence type="ECO:0000313" key="6">
    <source>
        <dbReference type="Proteomes" id="UP001562354"/>
    </source>
</evidence>
<keyword evidence="1" id="KW-0285">Flavoprotein</keyword>
<organism evidence="5 6">
    <name type="scientific">Neodothiora populina</name>
    <dbReference type="NCBI Taxonomy" id="2781224"/>
    <lineage>
        <taxon>Eukaryota</taxon>
        <taxon>Fungi</taxon>
        <taxon>Dikarya</taxon>
        <taxon>Ascomycota</taxon>
        <taxon>Pezizomycotina</taxon>
        <taxon>Dothideomycetes</taxon>
        <taxon>Dothideomycetidae</taxon>
        <taxon>Dothideales</taxon>
        <taxon>Dothioraceae</taxon>
        <taxon>Neodothiora</taxon>
    </lineage>
</organism>
<dbReference type="RefSeq" id="XP_069199434.1">
    <property type="nucleotide sequence ID" value="XM_069346564.1"/>
</dbReference>
<feature type="domain" description="FAD-binding" evidence="4">
    <location>
        <begin position="337"/>
        <end position="406"/>
    </location>
</feature>
<dbReference type="PANTHER" id="PTHR46720:SF3">
    <property type="entry name" value="FAD-BINDING DOMAIN-CONTAINING PROTEIN-RELATED"/>
    <property type="match status" value="1"/>
</dbReference>
<dbReference type="Proteomes" id="UP001562354">
    <property type="component" value="Unassembled WGS sequence"/>
</dbReference>
<name>A0ABR3PAL5_9PEZI</name>
<comment type="caution">
    <text evidence="5">The sequence shown here is derived from an EMBL/GenBank/DDBJ whole genome shotgun (WGS) entry which is preliminary data.</text>
</comment>
<evidence type="ECO:0000259" key="4">
    <source>
        <dbReference type="Pfam" id="PF01494"/>
    </source>
</evidence>
<dbReference type="EMBL" id="JBFMKM010000010">
    <property type="protein sequence ID" value="KAL1303159.1"/>
    <property type="molecule type" value="Genomic_DNA"/>
</dbReference>
<dbReference type="SUPFAM" id="SSF54373">
    <property type="entry name" value="FAD-linked reductases, C-terminal domain"/>
    <property type="match status" value="1"/>
</dbReference>
<dbReference type="SUPFAM" id="SSF51905">
    <property type="entry name" value="FAD/NAD(P)-binding domain"/>
    <property type="match status" value="1"/>
</dbReference>
<protein>
    <recommendedName>
        <fullName evidence="4">FAD-binding domain-containing protein</fullName>
    </recommendedName>
</protein>
<accession>A0ABR3PAL5</accession>
<dbReference type="Gene3D" id="3.50.50.60">
    <property type="entry name" value="FAD/NAD(P)-binding domain"/>
    <property type="match status" value="1"/>
</dbReference>
<keyword evidence="6" id="KW-1185">Reference proteome</keyword>